<feature type="compositionally biased region" description="Polar residues" evidence="1">
    <location>
        <begin position="1"/>
        <end position="18"/>
    </location>
</feature>
<dbReference type="EMBL" id="BKCJ010003738">
    <property type="protein sequence ID" value="GEU56880.1"/>
    <property type="molecule type" value="Genomic_DNA"/>
</dbReference>
<protein>
    <submittedName>
        <fullName evidence="3">Reverse transcriptase domain-containing protein</fullName>
    </submittedName>
</protein>
<dbReference type="Pfam" id="PF03732">
    <property type="entry name" value="Retrotrans_gag"/>
    <property type="match status" value="1"/>
</dbReference>
<feature type="compositionally biased region" description="Basic and acidic residues" evidence="1">
    <location>
        <begin position="154"/>
        <end position="185"/>
    </location>
</feature>
<dbReference type="GO" id="GO:0003964">
    <property type="term" value="F:RNA-directed DNA polymerase activity"/>
    <property type="evidence" value="ECO:0007669"/>
    <property type="project" value="UniProtKB-KW"/>
</dbReference>
<dbReference type="PANTHER" id="PTHR33223:SF11">
    <property type="entry name" value="ELEMENT PROTEIN, PUTATIVE-RELATED"/>
    <property type="match status" value="1"/>
</dbReference>
<proteinExistence type="predicted"/>
<comment type="caution">
    <text evidence="3">The sequence shown here is derived from an EMBL/GenBank/DDBJ whole genome shotgun (WGS) entry which is preliminary data.</text>
</comment>
<feature type="region of interest" description="Disordered" evidence="1">
    <location>
        <begin position="68"/>
        <end position="88"/>
    </location>
</feature>
<accession>A0A6L2L6Y6</accession>
<evidence type="ECO:0000259" key="2">
    <source>
        <dbReference type="Pfam" id="PF03732"/>
    </source>
</evidence>
<feature type="compositionally biased region" description="Basic and acidic residues" evidence="1">
    <location>
        <begin position="132"/>
        <end position="143"/>
    </location>
</feature>
<organism evidence="3">
    <name type="scientific">Tanacetum cinerariifolium</name>
    <name type="common">Dalmatian daisy</name>
    <name type="synonym">Chrysanthemum cinerariifolium</name>
    <dbReference type="NCBI Taxonomy" id="118510"/>
    <lineage>
        <taxon>Eukaryota</taxon>
        <taxon>Viridiplantae</taxon>
        <taxon>Streptophyta</taxon>
        <taxon>Embryophyta</taxon>
        <taxon>Tracheophyta</taxon>
        <taxon>Spermatophyta</taxon>
        <taxon>Magnoliopsida</taxon>
        <taxon>eudicotyledons</taxon>
        <taxon>Gunneridae</taxon>
        <taxon>Pentapetalae</taxon>
        <taxon>asterids</taxon>
        <taxon>campanulids</taxon>
        <taxon>Asterales</taxon>
        <taxon>Asteraceae</taxon>
        <taxon>Asteroideae</taxon>
        <taxon>Anthemideae</taxon>
        <taxon>Anthemidinae</taxon>
        <taxon>Tanacetum</taxon>
    </lineage>
</organism>
<dbReference type="PANTHER" id="PTHR33223">
    <property type="entry name" value="CCHC-TYPE DOMAIN-CONTAINING PROTEIN"/>
    <property type="match status" value="1"/>
</dbReference>
<sequence length="428" mass="50127">MSAMANTTPLVTTVTKPATNPRDADATPRVNIQEFCEEYYEDILPIITDKVCHDQRKDVHTRLDFEEGPRERTREDFHHSSARARTTKPEWVKVQDRLRYDNRHVLDRLGQRRQSAFDRLSETYSPSMIKSRPRDTNSRDTPRGRSSTHGLNNSKEDRPKDRERFRSIRESYDDSFSHSYRDGNRSLHMKRRKDNESPLSNVSRSDSSDERYRRSRSKRHKSTDEDDLTKPWMCEEGDPFTPRIRNFESSRRTRMPNNVKTYDGTGDLEDHVKNFQAATHVERWAMPTWCHMFNSTLIGAARVWFDELLSESKDSYKDLKVAFLAYFMQQKKYVKDPVEIHNIKQSDGETIEDFIERFKVETGRMNGAPECIRISGFMHGVNNPELTKRLNERVPKTMEEMMITTTAFIRGEAVAASKKKRARVLEGT</sequence>
<keyword evidence="3" id="KW-0548">Nucleotidyltransferase</keyword>
<keyword evidence="3" id="KW-0808">Transferase</keyword>
<feature type="region of interest" description="Disordered" evidence="1">
    <location>
        <begin position="117"/>
        <end position="231"/>
    </location>
</feature>
<keyword evidence="3" id="KW-0695">RNA-directed DNA polymerase</keyword>
<gene>
    <name evidence="3" type="ORF">Tci_028858</name>
</gene>
<evidence type="ECO:0000256" key="1">
    <source>
        <dbReference type="SAM" id="MobiDB-lite"/>
    </source>
</evidence>
<feature type="compositionally biased region" description="Polar residues" evidence="1">
    <location>
        <begin position="144"/>
        <end position="153"/>
    </location>
</feature>
<name>A0A6L2L6Y6_TANCI</name>
<evidence type="ECO:0000313" key="3">
    <source>
        <dbReference type="EMBL" id="GEU56880.1"/>
    </source>
</evidence>
<dbReference type="AlphaFoldDB" id="A0A6L2L6Y6"/>
<reference evidence="3" key="1">
    <citation type="journal article" date="2019" name="Sci. Rep.">
        <title>Draft genome of Tanacetum cinerariifolium, the natural source of mosquito coil.</title>
        <authorList>
            <person name="Yamashiro T."/>
            <person name="Shiraishi A."/>
            <person name="Satake H."/>
            <person name="Nakayama K."/>
        </authorList>
    </citation>
    <scope>NUCLEOTIDE SEQUENCE</scope>
</reference>
<feature type="region of interest" description="Disordered" evidence="1">
    <location>
        <begin position="1"/>
        <end position="25"/>
    </location>
</feature>
<feature type="compositionally biased region" description="Basic and acidic residues" evidence="1">
    <location>
        <begin position="68"/>
        <end position="79"/>
    </location>
</feature>
<feature type="domain" description="Retrotransposon gag" evidence="2">
    <location>
        <begin position="292"/>
        <end position="382"/>
    </location>
</feature>
<dbReference type="InterPro" id="IPR005162">
    <property type="entry name" value="Retrotrans_gag_dom"/>
</dbReference>